<name>A0A6J4US90_9BACT</name>
<evidence type="ECO:0000313" key="2">
    <source>
        <dbReference type="EMBL" id="CAA9559465.1"/>
    </source>
</evidence>
<accession>A0A6J4US90</accession>
<feature type="compositionally biased region" description="Polar residues" evidence="1">
    <location>
        <begin position="1"/>
        <end position="12"/>
    </location>
</feature>
<protein>
    <submittedName>
        <fullName evidence="2">Uncharacterized protein</fullName>
    </submittedName>
</protein>
<reference evidence="2" key="1">
    <citation type="submission" date="2020-02" db="EMBL/GenBank/DDBJ databases">
        <authorList>
            <person name="Meier V. D."/>
        </authorList>
    </citation>
    <scope>NUCLEOTIDE SEQUENCE</scope>
    <source>
        <strain evidence="2">AVDCRST_MAG59</strain>
    </source>
</reference>
<feature type="region of interest" description="Disordered" evidence="1">
    <location>
        <begin position="1"/>
        <end position="41"/>
    </location>
</feature>
<gene>
    <name evidence="2" type="ORF">AVDCRST_MAG59-2366</name>
</gene>
<feature type="non-terminal residue" evidence="2">
    <location>
        <position position="1"/>
    </location>
</feature>
<organism evidence="2">
    <name type="scientific">uncultured Thermomicrobiales bacterium</name>
    <dbReference type="NCBI Taxonomy" id="1645740"/>
    <lineage>
        <taxon>Bacteria</taxon>
        <taxon>Pseudomonadati</taxon>
        <taxon>Thermomicrobiota</taxon>
        <taxon>Thermomicrobia</taxon>
        <taxon>Thermomicrobiales</taxon>
        <taxon>environmental samples</taxon>
    </lineage>
</organism>
<dbReference type="AlphaFoldDB" id="A0A6J4US90"/>
<sequence length="41" mass="3999">CRVSQGKGNASKRSGSGRPGGPSGPPPPITPSHQNQGSDAS</sequence>
<dbReference type="EMBL" id="CADCWF010000152">
    <property type="protein sequence ID" value="CAA9559465.1"/>
    <property type="molecule type" value="Genomic_DNA"/>
</dbReference>
<evidence type="ECO:0000256" key="1">
    <source>
        <dbReference type="SAM" id="MobiDB-lite"/>
    </source>
</evidence>
<proteinExistence type="predicted"/>
<feature type="non-terminal residue" evidence="2">
    <location>
        <position position="41"/>
    </location>
</feature>
<feature type="compositionally biased region" description="Polar residues" evidence="1">
    <location>
        <begin position="31"/>
        <end position="41"/>
    </location>
</feature>